<protein>
    <recommendedName>
        <fullName evidence="2">Inositol polyphosphate-related phosphatase domain-containing protein</fullName>
    </recommendedName>
</protein>
<dbReference type="GO" id="GO:0046856">
    <property type="term" value="P:phosphatidylinositol dephosphorylation"/>
    <property type="evidence" value="ECO:0007669"/>
    <property type="project" value="InterPro"/>
</dbReference>
<gene>
    <name evidence="3" type="ORF">CLODIP_2_CD07837</name>
</gene>
<name>A0A8S1BYG8_9INSE</name>
<reference evidence="3 4" key="1">
    <citation type="submission" date="2020-04" db="EMBL/GenBank/DDBJ databases">
        <authorList>
            <person name="Alioto T."/>
            <person name="Alioto T."/>
            <person name="Gomez Garrido J."/>
        </authorList>
    </citation>
    <scope>NUCLEOTIDE SEQUENCE [LARGE SCALE GENOMIC DNA]</scope>
</reference>
<sequence length="426" mass="49114">METLRFYFLTWNVATMPPEENFSEMLCLNRETLPDFYIIGLQEVKAQPQNLLMNALFDDPWNNSFRDLLITKDFVKIKTIRLQGLLLSIFCQRRHLLKVRDMETQYTRTGLGGIWGNKGAVSIRLAVSGVSMSIVNCHLSAHDHMKEERVAEYNTILKSHTYSTKETSYVLYHDYVFWLGDLNFRLKSSAKGSLTADQIGALLDKGEIDELFQQDQLKEVMKSGEAFSELHEPAIDFPPTYKFNIHSSIYDLKRRPAWTDRILYKVIPNVYENLTLDCQPASYRSWEKYYQSDHKPVTAEFAVKVISDNHDRVVEFDEIQNWFLDRENSASFELSADVNLETGNDWIGIYKVNFASLEDYVFYIYVPRTSQTAGRLSVTFPDIAIAETGAYQLLYVTHSTASVLGMSAPFPVTKADPTRSPQRLRF</sequence>
<dbReference type="GO" id="GO:0004439">
    <property type="term" value="F:phosphatidylinositol-4,5-bisphosphate 5-phosphatase activity"/>
    <property type="evidence" value="ECO:0007669"/>
    <property type="project" value="TreeGrafter"/>
</dbReference>
<dbReference type="InterPro" id="IPR000300">
    <property type="entry name" value="IPPc"/>
</dbReference>
<proteinExistence type="inferred from homology"/>
<dbReference type="AlphaFoldDB" id="A0A8S1BYG8"/>
<dbReference type="InterPro" id="IPR036691">
    <property type="entry name" value="Endo/exonu/phosph_ase_sf"/>
</dbReference>
<dbReference type="PANTHER" id="PTHR11200:SF275">
    <property type="entry name" value="LD06095P"/>
    <property type="match status" value="1"/>
</dbReference>
<evidence type="ECO:0000259" key="2">
    <source>
        <dbReference type="SMART" id="SM00128"/>
    </source>
</evidence>
<dbReference type="OrthoDB" id="62798at2759"/>
<dbReference type="Pfam" id="PF17751">
    <property type="entry name" value="SKICH"/>
    <property type="match status" value="1"/>
</dbReference>
<organism evidence="3 4">
    <name type="scientific">Cloeon dipterum</name>
    <dbReference type="NCBI Taxonomy" id="197152"/>
    <lineage>
        <taxon>Eukaryota</taxon>
        <taxon>Metazoa</taxon>
        <taxon>Ecdysozoa</taxon>
        <taxon>Arthropoda</taxon>
        <taxon>Hexapoda</taxon>
        <taxon>Insecta</taxon>
        <taxon>Pterygota</taxon>
        <taxon>Palaeoptera</taxon>
        <taxon>Ephemeroptera</taxon>
        <taxon>Pisciforma</taxon>
        <taxon>Baetidae</taxon>
        <taxon>Cloeon</taxon>
    </lineage>
</organism>
<dbReference type="Gene3D" id="2.60.40.2840">
    <property type="match status" value="1"/>
</dbReference>
<dbReference type="EMBL" id="CADEPI010000002">
    <property type="protein sequence ID" value="CAB3359842.1"/>
    <property type="molecule type" value="Genomic_DNA"/>
</dbReference>
<dbReference type="Gene3D" id="3.60.10.10">
    <property type="entry name" value="Endonuclease/exonuclease/phosphatase"/>
    <property type="match status" value="1"/>
</dbReference>
<dbReference type="GO" id="GO:0005737">
    <property type="term" value="C:cytoplasm"/>
    <property type="evidence" value="ECO:0007669"/>
    <property type="project" value="TreeGrafter"/>
</dbReference>
<evidence type="ECO:0000313" key="4">
    <source>
        <dbReference type="Proteomes" id="UP000494165"/>
    </source>
</evidence>
<dbReference type="InterPro" id="IPR046985">
    <property type="entry name" value="IP5"/>
</dbReference>
<evidence type="ECO:0000313" key="3">
    <source>
        <dbReference type="EMBL" id="CAB3359842.1"/>
    </source>
</evidence>
<dbReference type="Pfam" id="PF22669">
    <property type="entry name" value="Exo_endo_phos2"/>
    <property type="match status" value="1"/>
</dbReference>
<comment type="caution">
    <text evidence="3">The sequence shown here is derived from an EMBL/GenBank/DDBJ whole genome shotgun (WGS) entry which is preliminary data.</text>
</comment>
<feature type="domain" description="Inositol polyphosphate-related phosphatase" evidence="2">
    <location>
        <begin position="2"/>
        <end position="309"/>
    </location>
</feature>
<accession>A0A8S1BYG8</accession>
<dbReference type="SMART" id="SM00128">
    <property type="entry name" value="IPPc"/>
    <property type="match status" value="1"/>
</dbReference>
<dbReference type="SUPFAM" id="SSF56219">
    <property type="entry name" value="DNase I-like"/>
    <property type="match status" value="1"/>
</dbReference>
<dbReference type="PANTHER" id="PTHR11200">
    <property type="entry name" value="INOSITOL 5-PHOSPHATASE"/>
    <property type="match status" value="1"/>
</dbReference>
<dbReference type="GO" id="GO:0001726">
    <property type="term" value="C:ruffle"/>
    <property type="evidence" value="ECO:0007669"/>
    <property type="project" value="TreeGrafter"/>
</dbReference>
<evidence type="ECO:0000256" key="1">
    <source>
        <dbReference type="ARBA" id="ARBA00005910"/>
    </source>
</evidence>
<dbReference type="FunFam" id="3.60.10.10:FF:000060">
    <property type="entry name" value="Uncharacterized protein, isoform C"/>
    <property type="match status" value="1"/>
</dbReference>
<dbReference type="GO" id="GO:0005886">
    <property type="term" value="C:plasma membrane"/>
    <property type="evidence" value="ECO:0007669"/>
    <property type="project" value="TreeGrafter"/>
</dbReference>
<dbReference type="Proteomes" id="UP000494165">
    <property type="component" value="Unassembled WGS sequence"/>
</dbReference>
<dbReference type="InterPro" id="IPR041611">
    <property type="entry name" value="SKICH"/>
</dbReference>
<keyword evidence="4" id="KW-1185">Reference proteome</keyword>
<comment type="similarity">
    <text evidence="1">Belongs to the inositol 1,4,5-trisphosphate 5-phosphatase type II family.</text>
</comment>